<evidence type="ECO:0000256" key="1">
    <source>
        <dbReference type="ARBA" id="ARBA00022723"/>
    </source>
</evidence>
<comment type="caution">
    <text evidence="6">The sequence shown here is derived from an EMBL/GenBank/DDBJ whole genome shotgun (WGS) entry which is preliminary data.</text>
</comment>
<dbReference type="PROSITE" id="PS00018">
    <property type="entry name" value="EF_HAND_1"/>
    <property type="match status" value="2"/>
</dbReference>
<keyword evidence="4" id="KW-0472">Membrane</keyword>
<dbReference type="Gene3D" id="1.10.238.10">
    <property type="entry name" value="EF-hand"/>
    <property type="match status" value="2"/>
</dbReference>
<feature type="transmembrane region" description="Helical" evidence="4">
    <location>
        <begin position="78"/>
        <end position="98"/>
    </location>
</feature>
<keyword evidence="7" id="KW-1185">Reference proteome</keyword>
<keyword evidence="4" id="KW-0812">Transmembrane</keyword>
<keyword evidence="4" id="KW-1133">Transmembrane helix</keyword>
<organism evidence="6 7">
    <name type="scientific">Pseudooceanicola sediminis</name>
    <dbReference type="NCBI Taxonomy" id="2211117"/>
    <lineage>
        <taxon>Bacteria</taxon>
        <taxon>Pseudomonadati</taxon>
        <taxon>Pseudomonadota</taxon>
        <taxon>Alphaproteobacteria</taxon>
        <taxon>Rhodobacterales</taxon>
        <taxon>Paracoccaceae</taxon>
        <taxon>Pseudooceanicola</taxon>
    </lineage>
</organism>
<dbReference type="Pfam" id="PF13202">
    <property type="entry name" value="EF-hand_5"/>
    <property type="match status" value="2"/>
</dbReference>
<evidence type="ECO:0000256" key="3">
    <source>
        <dbReference type="SAM" id="MobiDB-lite"/>
    </source>
</evidence>
<sequence>MSQIPGHRAGQAGQLRQGRSGHGGSGRVRPTVKRKSPDPRRNRRRPPYEYADDGLNGQTGPPGHLTNRHQRRYPMKRAVILSGLAALALTSLSVGAIAQQSDMPQGRGGPQGAPHMDFATLDANGDGQVTQDELDAAAAKRFSEADSDGNGTVSVEEMVARMQAMAEQRREDRQTRMAERMIARLDQNDDGVLSADEMKPGAAPAPKTMFERLDKNGDGAISEEEFAAAKDRMDKMRDRPGKFGPRMGGRDGRHMGDHGDRDGSHRKPVEDADKG</sequence>
<dbReference type="Pfam" id="PF13499">
    <property type="entry name" value="EF-hand_7"/>
    <property type="match status" value="1"/>
</dbReference>
<feature type="domain" description="EF-hand" evidence="5">
    <location>
        <begin position="133"/>
        <end position="168"/>
    </location>
</feature>
<feature type="region of interest" description="Disordered" evidence="3">
    <location>
        <begin position="184"/>
        <end position="275"/>
    </location>
</feature>
<dbReference type="SUPFAM" id="SSF47473">
    <property type="entry name" value="EF-hand"/>
    <property type="match status" value="1"/>
</dbReference>
<dbReference type="PROSITE" id="PS50222">
    <property type="entry name" value="EF_HAND_2"/>
    <property type="match status" value="2"/>
</dbReference>
<proteinExistence type="predicted"/>
<evidence type="ECO:0000313" key="6">
    <source>
        <dbReference type="EMBL" id="RII39241.1"/>
    </source>
</evidence>
<keyword evidence="2" id="KW-0677">Repeat</keyword>
<feature type="compositionally biased region" description="Basic and acidic residues" evidence="3">
    <location>
        <begin position="227"/>
        <end position="241"/>
    </location>
</feature>
<name>A0A399J1Z0_9RHOB</name>
<dbReference type="Proteomes" id="UP000265848">
    <property type="component" value="Unassembled WGS sequence"/>
</dbReference>
<feature type="region of interest" description="Disordered" evidence="3">
    <location>
        <begin position="1"/>
        <end position="68"/>
    </location>
</feature>
<dbReference type="SMART" id="SM00054">
    <property type="entry name" value="EFh"/>
    <property type="match status" value="4"/>
</dbReference>
<feature type="domain" description="EF-hand" evidence="5">
    <location>
        <begin position="207"/>
        <end position="236"/>
    </location>
</feature>
<dbReference type="AlphaFoldDB" id="A0A399J1Z0"/>
<dbReference type="GO" id="GO:0005509">
    <property type="term" value="F:calcium ion binding"/>
    <property type="evidence" value="ECO:0007669"/>
    <property type="project" value="InterPro"/>
</dbReference>
<accession>A0A399J1Z0</accession>
<feature type="compositionally biased region" description="Basic and acidic residues" evidence="3">
    <location>
        <begin position="248"/>
        <end position="275"/>
    </location>
</feature>
<dbReference type="PANTHER" id="PTHR10827:SF98">
    <property type="entry name" value="45 KDA CALCIUM-BINDING PROTEIN"/>
    <property type="match status" value="1"/>
</dbReference>
<evidence type="ECO:0000256" key="4">
    <source>
        <dbReference type="SAM" id="Phobius"/>
    </source>
</evidence>
<protein>
    <recommendedName>
        <fullName evidence="5">EF-hand domain-containing protein</fullName>
    </recommendedName>
</protein>
<dbReference type="InterPro" id="IPR011992">
    <property type="entry name" value="EF-hand-dom_pair"/>
</dbReference>
<dbReference type="EMBL" id="QWJJ01000006">
    <property type="protein sequence ID" value="RII39241.1"/>
    <property type="molecule type" value="Genomic_DNA"/>
</dbReference>
<gene>
    <name evidence="6" type="ORF">DL237_08835</name>
</gene>
<dbReference type="InterPro" id="IPR018247">
    <property type="entry name" value="EF_Hand_1_Ca_BS"/>
</dbReference>
<evidence type="ECO:0000259" key="5">
    <source>
        <dbReference type="PROSITE" id="PS50222"/>
    </source>
</evidence>
<evidence type="ECO:0000313" key="7">
    <source>
        <dbReference type="Proteomes" id="UP000265848"/>
    </source>
</evidence>
<keyword evidence="1" id="KW-0479">Metal-binding</keyword>
<dbReference type="PANTHER" id="PTHR10827">
    <property type="entry name" value="RETICULOCALBIN"/>
    <property type="match status" value="1"/>
</dbReference>
<evidence type="ECO:0000256" key="2">
    <source>
        <dbReference type="ARBA" id="ARBA00022737"/>
    </source>
</evidence>
<dbReference type="InterPro" id="IPR002048">
    <property type="entry name" value="EF_hand_dom"/>
</dbReference>
<reference evidence="6 7" key="1">
    <citation type="submission" date="2018-08" db="EMBL/GenBank/DDBJ databases">
        <title>Pseudooceanicola sediminis CY03 in the family Rhodobacteracea.</title>
        <authorList>
            <person name="Zhang Y.-J."/>
        </authorList>
    </citation>
    <scope>NUCLEOTIDE SEQUENCE [LARGE SCALE GENOMIC DNA]</scope>
    <source>
        <strain evidence="6 7">CY03</strain>
    </source>
</reference>